<organism evidence="5 6">
    <name type="scientific">Engelhardtia mirabilis</name>
    <dbReference type="NCBI Taxonomy" id="2528011"/>
    <lineage>
        <taxon>Bacteria</taxon>
        <taxon>Pseudomonadati</taxon>
        <taxon>Planctomycetota</taxon>
        <taxon>Planctomycetia</taxon>
        <taxon>Planctomycetia incertae sedis</taxon>
        <taxon>Engelhardtia</taxon>
    </lineage>
</organism>
<dbReference type="Gene3D" id="3.30.470.20">
    <property type="entry name" value="ATP-grasp fold, B domain"/>
    <property type="match status" value="1"/>
</dbReference>
<evidence type="ECO:0000256" key="2">
    <source>
        <dbReference type="ARBA" id="ARBA00022598"/>
    </source>
</evidence>
<dbReference type="EC" id="6.3.2.4" evidence="5"/>
<evidence type="ECO:0000313" key="6">
    <source>
        <dbReference type="Proteomes" id="UP000316921"/>
    </source>
</evidence>
<gene>
    <name evidence="5" type="ORF">Pla133_07050</name>
</gene>
<dbReference type="Gene3D" id="3.30.1490.20">
    <property type="entry name" value="ATP-grasp fold, A domain"/>
    <property type="match status" value="1"/>
</dbReference>
<dbReference type="AlphaFoldDB" id="A0A518BF78"/>
<sequence length="344" mass="36764">MRVLILHDGIDGDARPDELDTLVQVASVRGALEACGLIAIAAELPRDPAAARSMLAEARPDVVFNLVESVGGEGCRIHEAPLLLEALGLPFTGAGSGAMRRSSSKLLAKAVLQAAGLPTPGWFTLDALRANPDLGARARWIVKSVWEHGSLGLEPSSVIETGDARELARAIGSRLVALGGEAYCERYVHGREFNVALLGGSDGPECLPLPEILFEGVGPNDPRVVGYRAKWDADSAEWNATPRHFAEDPRDAALLERLRDLALATWNAFGLDGWARVDFRVDDGEPWIIDVNANPCLSPDAGFAATLERAGMPYHEAVRRIVAAGLARASAPVESQHVSHTTNR</sequence>
<feature type="domain" description="ATP-grasp" evidence="4">
    <location>
        <begin position="109"/>
        <end position="323"/>
    </location>
</feature>
<evidence type="ECO:0000259" key="4">
    <source>
        <dbReference type="PROSITE" id="PS50975"/>
    </source>
</evidence>
<protein>
    <submittedName>
        <fullName evidence="5">Ddl-like protein</fullName>
        <ecNumber evidence="5">6.3.2.4</ecNumber>
    </submittedName>
</protein>
<accession>A0A518BF78</accession>
<dbReference type="PANTHER" id="PTHR23132:SF23">
    <property type="entry name" value="D-ALANINE--D-ALANINE LIGASE B"/>
    <property type="match status" value="1"/>
</dbReference>
<dbReference type="KEGG" id="pbap:Pla133_07050"/>
<keyword evidence="6" id="KW-1185">Reference proteome</keyword>
<dbReference type="RefSeq" id="WP_145062451.1">
    <property type="nucleotide sequence ID" value="NZ_CP036287.1"/>
</dbReference>
<reference evidence="5 6" key="1">
    <citation type="submission" date="2019-02" db="EMBL/GenBank/DDBJ databases">
        <title>Deep-cultivation of Planctomycetes and their phenomic and genomic characterization uncovers novel biology.</title>
        <authorList>
            <person name="Wiegand S."/>
            <person name="Jogler M."/>
            <person name="Boedeker C."/>
            <person name="Pinto D."/>
            <person name="Vollmers J."/>
            <person name="Rivas-Marin E."/>
            <person name="Kohn T."/>
            <person name="Peeters S.H."/>
            <person name="Heuer A."/>
            <person name="Rast P."/>
            <person name="Oberbeckmann S."/>
            <person name="Bunk B."/>
            <person name="Jeske O."/>
            <person name="Meyerdierks A."/>
            <person name="Storesund J.E."/>
            <person name="Kallscheuer N."/>
            <person name="Luecker S."/>
            <person name="Lage O.M."/>
            <person name="Pohl T."/>
            <person name="Merkel B.J."/>
            <person name="Hornburger P."/>
            <person name="Mueller R.-W."/>
            <person name="Bruemmer F."/>
            <person name="Labrenz M."/>
            <person name="Spormann A.M."/>
            <person name="Op den Camp H."/>
            <person name="Overmann J."/>
            <person name="Amann R."/>
            <person name="Jetten M.S.M."/>
            <person name="Mascher T."/>
            <person name="Medema M.H."/>
            <person name="Devos D.P."/>
            <person name="Kaster A.-K."/>
            <person name="Ovreas L."/>
            <person name="Rohde M."/>
            <person name="Galperin M.Y."/>
            <person name="Jogler C."/>
        </authorList>
    </citation>
    <scope>NUCLEOTIDE SEQUENCE [LARGE SCALE GENOMIC DNA]</scope>
    <source>
        <strain evidence="5 6">Pla133</strain>
    </source>
</reference>
<dbReference type="GO" id="GO:0008716">
    <property type="term" value="F:D-alanine-D-alanine ligase activity"/>
    <property type="evidence" value="ECO:0007669"/>
    <property type="project" value="UniProtKB-EC"/>
</dbReference>
<dbReference type="EMBL" id="CP036287">
    <property type="protein sequence ID" value="QDU65640.1"/>
    <property type="molecule type" value="Genomic_DNA"/>
</dbReference>
<dbReference type="InterPro" id="IPR013815">
    <property type="entry name" value="ATP_grasp_subdomain_1"/>
</dbReference>
<dbReference type="SUPFAM" id="SSF56059">
    <property type="entry name" value="Glutathione synthetase ATP-binding domain-like"/>
    <property type="match status" value="1"/>
</dbReference>
<name>A0A518BF78_9BACT</name>
<dbReference type="GO" id="GO:0046872">
    <property type="term" value="F:metal ion binding"/>
    <property type="evidence" value="ECO:0007669"/>
    <property type="project" value="InterPro"/>
</dbReference>
<evidence type="ECO:0000256" key="3">
    <source>
        <dbReference type="PROSITE-ProRule" id="PRU00409"/>
    </source>
</evidence>
<keyword evidence="3" id="KW-0547">Nucleotide-binding</keyword>
<dbReference type="InterPro" id="IPR011761">
    <property type="entry name" value="ATP-grasp"/>
</dbReference>
<evidence type="ECO:0000256" key="1">
    <source>
        <dbReference type="ARBA" id="ARBA00010871"/>
    </source>
</evidence>
<keyword evidence="2 5" id="KW-0436">Ligase</keyword>
<dbReference type="GO" id="GO:0005524">
    <property type="term" value="F:ATP binding"/>
    <property type="evidence" value="ECO:0007669"/>
    <property type="project" value="UniProtKB-UniRule"/>
</dbReference>
<dbReference type="InterPro" id="IPR011095">
    <property type="entry name" value="Dala_Dala_lig_C"/>
</dbReference>
<dbReference type="Pfam" id="PF07478">
    <property type="entry name" value="Dala_Dala_lig_C"/>
    <property type="match status" value="1"/>
</dbReference>
<evidence type="ECO:0000313" key="5">
    <source>
        <dbReference type="EMBL" id="QDU65640.1"/>
    </source>
</evidence>
<dbReference type="Proteomes" id="UP000316921">
    <property type="component" value="Chromosome"/>
</dbReference>
<dbReference type="PANTHER" id="PTHR23132">
    <property type="entry name" value="D-ALANINE--D-ALANINE LIGASE"/>
    <property type="match status" value="1"/>
</dbReference>
<dbReference type="PROSITE" id="PS50975">
    <property type="entry name" value="ATP_GRASP"/>
    <property type="match status" value="1"/>
</dbReference>
<comment type="similarity">
    <text evidence="1">Belongs to the D-alanine--D-alanine ligase family.</text>
</comment>
<keyword evidence="3" id="KW-0067">ATP-binding</keyword>
<proteinExistence type="inferred from homology"/>